<dbReference type="InterPro" id="IPR043519">
    <property type="entry name" value="NT_sf"/>
</dbReference>
<evidence type="ECO:0000313" key="10">
    <source>
        <dbReference type="EMBL" id="KAA6332094.1"/>
    </source>
</evidence>
<name>A0A5J4QUT7_9ZZZZ</name>
<comment type="cofactor">
    <cofactor evidence="1">
        <name>Mg(2+)</name>
        <dbReference type="ChEBI" id="CHEBI:18420"/>
    </cofactor>
</comment>
<evidence type="ECO:0000256" key="2">
    <source>
        <dbReference type="ARBA" id="ARBA00022679"/>
    </source>
</evidence>
<keyword evidence="7" id="KW-0460">Magnesium</keyword>
<evidence type="ECO:0000256" key="5">
    <source>
        <dbReference type="ARBA" id="ARBA00022741"/>
    </source>
</evidence>
<dbReference type="EMBL" id="SNRY01001286">
    <property type="protein sequence ID" value="KAA6332094.1"/>
    <property type="molecule type" value="Genomic_DNA"/>
</dbReference>
<feature type="domain" description="Polymerase beta nucleotidyltransferase" evidence="8">
    <location>
        <begin position="15"/>
        <end position="104"/>
    </location>
</feature>
<dbReference type="SUPFAM" id="SSF81301">
    <property type="entry name" value="Nucleotidyltransferase"/>
    <property type="match status" value="1"/>
</dbReference>
<accession>A0A5J4QUT7</accession>
<reference evidence="9" key="1">
    <citation type="submission" date="2019-03" db="EMBL/GenBank/DDBJ databases">
        <title>Single cell metagenomics reveals metabolic interactions within the superorganism composed of flagellate Streblomastix strix and complex community of Bacteroidetes bacteria on its surface.</title>
        <authorList>
            <person name="Treitli S.C."/>
            <person name="Kolisko M."/>
            <person name="Husnik F."/>
            <person name="Keeling P."/>
            <person name="Hampl V."/>
        </authorList>
    </citation>
    <scope>NUCLEOTIDE SEQUENCE</scope>
    <source>
        <strain evidence="9">STM</strain>
    </source>
</reference>
<evidence type="ECO:0000256" key="3">
    <source>
        <dbReference type="ARBA" id="ARBA00022695"/>
    </source>
</evidence>
<evidence type="ECO:0000256" key="6">
    <source>
        <dbReference type="ARBA" id="ARBA00022840"/>
    </source>
</evidence>
<evidence type="ECO:0000313" key="9">
    <source>
        <dbReference type="EMBL" id="KAA6324343.1"/>
    </source>
</evidence>
<protein>
    <recommendedName>
        <fullName evidence="8">Polymerase beta nucleotidyltransferase domain-containing protein</fullName>
    </recommendedName>
</protein>
<keyword evidence="6" id="KW-0067">ATP-binding</keyword>
<evidence type="ECO:0000256" key="1">
    <source>
        <dbReference type="ARBA" id="ARBA00001946"/>
    </source>
</evidence>
<evidence type="ECO:0000256" key="7">
    <source>
        <dbReference type="ARBA" id="ARBA00022842"/>
    </source>
</evidence>
<sequence>MGKEQNMERLYPYIKEIENLCRQYNVKKLYAFGSVLTDAFNKDSDVDLIVAFEDIPVDNYADNYFDFKFSLQDIFKRPIDLLEEQAIKNPYFRQSVNQKRQLIYG</sequence>
<dbReference type="CDD" id="cd05403">
    <property type="entry name" value="NT_KNTase_like"/>
    <property type="match status" value="1"/>
</dbReference>
<comment type="caution">
    <text evidence="9">The sequence shown here is derived from an EMBL/GenBank/DDBJ whole genome shotgun (WGS) entry which is preliminary data.</text>
</comment>
<dbReference type="GO" id="GO:0005524">
    <property type="term" value="F:ATP binding"/>
    <property type="evidence" value="ECO:0007669"/>
    <property type="project" value="UniProtKB-KW"/>
</dbReference>
<dbReference type="EMBL" id="SNRY01002593">
    <property type="protein sequence ID" value="KAA6324343.1"/>
    <property type="molecule type" value="Genomic_DNA"/>
</dbReference>
<dbReference type="GO" id="GO:0016779">
    <property type="term" value="F:nucleotidyltransferase activity"/>
    <property type="evidence" value="ECO:0007669"/>
    <property type="project" value="UniProtKB-KW"/>
</dbReference>
<proteinExistence type="predicted"/>
<organism evidence="9">
    <name type="scientific">termite gut metagenome</name>
    <dbReference type="NCBI Taxonomy" id="433724"/>
    <lineage>
        <taxon>unclassified sequences</taxon>
        <taxon>metagenomes</taxon>
        <taxon>organismal metagenomes</taxon>
    </lineage>
</organism>
<dbReference type="GO" id="GO:0046872">
    <property type="term" value="F:metal ion binding"/>
    <property type="evidence" value="ECO:0007669"/>
    <property type="project" value="UniProtKB-KW"/>
</dbReference>
<dbReference type="InterPro" id="IPR052038">
    <property type="entry name" value="Type-VII_TA_antitoxin"/>
</dbReference>
<dbReference type="PANTHER" id="PTHR33571">
    <property type="entry name" value="SSL8005 PROTEIN"/>
    <property type="match status" value="1"/>
</dbReference>
<dbReference type="Pfam" id="PF18765">
    <property type="entry name" value="Polbeta"/>
    <property type="match status" value="1"/>
</dbReference>
<evidence type="ECO:0000259" key="8">
    <source>
        <dbReference type="Pfam" id="PF18765"/>
    </source>
</evidence>
<keyword evidence="4" id="KW-0479">Metal-binding</keyword>
<dbReference type="PANTHER" id="PTHR33571:SF12">
    <property type="entry name" value="BSL3053 PROTEIN"/>
    <property type="match status" value="1"/>
</dbReference>
<dbReference type="Gene3D" id="3.30.460.10">
    <property type="entry name" value="Beta Polymerase, domain 2"/>
    <property type="match status" value="1"/>
</dbReference>
<keyword evidence="2" id="KW-0808">Transferase</keyword>
<gene>
    <name evidence="10" type="ORF">EZS27_019361</name>
    <name evidence="9" type="ORF">EZS27_026320</name>
</gene>
<dbReference type="AlphaFoldDB" id="A0A5J4QUT7"/>
<keyword evidence="5" id="KW-0547">Nucleotide-binding</keyword>
<keyword evidence="3" id="KW-0548">Nucleotidyltransferase</keyword>
<dbReference type="InterPro" id="IPR041633">
    <property type="entry name" value="Polbeta"/>
</dbReference>
<evidence type="ECO:0000256" key="4">
    <source>
        <dbReference type="ARBA" id="ARBA00022723"/>
    </source>
</evidence>